<keyword evidence="3 5" id="KW-0413">Isomerase</keyword>
<dbReference type="InterPro" id="IPR050188">
    <property type="entry name" value="RluA_PseudoU_synthase"/>
</dbReference>
<dbReference type="Pfam" id="PF00849">
    <property type="entry name" value="PseudoU_synth_2"/>
    <property type="match status" value="1"/>
</dbReference>
<dbReference type="GO" id="GO:0000455">
    <property type="term" value="P:enzyme-directed rRNA pseudouridine synthesis"/>
    <property type="evidence" value="ECO:0007669"/>
    <property type="project" value="TreeGrafter"/>
</dbReference>
<evidence type="ECO:0000256" key="1">
    <source>
        <dbReference type="ARBA" id="ARBA00000073"/>
    </source>
</evidence>
<evidence type="ECO:0000256" key="3">
    <source>
        <dbReference type="ARBA" id="ARBA00023235"/>
    </source>
</evidence>
<dbReference type="EC" id="5.4.99.-" evidence="5"/>
<evidence type="ECO:0000256" key="5">
    <source>
        <dbReference type="RuleBase" id="RU362028"/>
    </source>
</evidence>
<sequence>MTNQKVMTTYSHLVEEQDDGKMLQQVLQNKFRFSRKMMTRMKLSGMVTVNGESMFFTARVHKNDHIRIQIFQEEAAYILPEPVPFVVIDEDEDLLIVAKPPGVVVHPTNGYPNGTLANGVMHYWKERGETYLFRPVTRLDRDTSGLMVIAKHAYAHAFLAEQMKKKRYQRTYYAVCHHPIAQATGTIDMPIDRDPDQPMYRKVVEAGHGYPAITHYEVVEQFSSASWVRLQLETGRTHQIRVHLKAIGHPIFGDTLYGTGDDYLEINRQALHATSLKLFHPRLRTWKEWSMPLPEDMKQLVSQLRSNDHV</sequence>
<dbReference type="PANTHER" id="PTHR21600:SF44">
    <property type="entry name" value="RIBOSOMAL LARGE SUBUNIT PSEUDOURIDINE SYNTHASE D"/>
    <property type="match status" value="1"/>
</dbReference>
<comment type="function">
    <text evidence="5">Responsible for synthesis of pseudouridine from uracil.</text>
</comment>
<dbReference type="GO" id="GO:0003723">
    <property type="term" value="F:RNA binding"/>
    <property type="evidence" value="ECO:0007669"/>
    <property type="project" value="InterPro"/>
</dbReference>
<accession>A0A926N768</accession>
<dbReference type="InterPro" id="IPR020103">
    <property type="entry name" value="PsdUridine_synth_cat_dom_sf"/>
</dbReference>
<evidence type="ECO:0000313" key="8">
    <source>
        <dbReference type="Proteomes" id="UP000661691"/>
    </source>
</evidence>
<keyword evidence="8" id="KW-1185">Reference proteome</keyword>
<dbReference type="PROSITE" id="PS01129">
    <property type="entry name" value="PSI_RLU"/>
    <property type="match status" value="1"/>
</dbReference>
<dbReference type="NCBIfam" id="TIGR00005">
    <property type="entry name" value="rluA_subfam"/>
    <property type="match status" value="1"/>
</dbReference>
<dbReference type="PANTHER" id="PTHR21600">
    <property type="entry name" value="MITOCHONDRIAL RNA PSEUDOURIDINE SYNTHASE"/>
    <property type="match status" value="1"/>
</dbReference>
<organism evidence="7 8">
    <name type="scientific">Polycladospora coralii</name>
    <dbReference type="NCBI Taxonomy" id="2771432"/>
    <lineage>
        <taxon>Bacteria</taxon>
        <taxon>Bacillati</taxon>
        <taxon>Bacillota</taxon>
        <taxon>Bacilli</taxon>
        <taxon>Bacillales</taxon>
        <taxon>Thermoactinomycetaceae</taxon>
        <taxon>Polycladospora</taxon>
    </lineage>
</organism>
<name>A0A926N768_9BACL</name>
<dbReference type="RefSeq" id="WP_191141276.1">
    <property type="nucleotide sequence ID" value="NZ_JACXAH010000002.1"/>
</dbReference>
<dbReference type="InterPro" id="IPR006224">
    <property type="entry name" value="PsdUridine_synth_RluA-like_CS"/>
</dbReference>
<evidence type="ECO:0000259" key="6">
    <source>
        <dbReference type="Pfam" id="PF00849"/>
    </source>
</evidence>
<comment type="caution">
    <text evidence="7">The sequence shown here is derived from an EMBL/GenBank/DDBJ whole genome shotgun (WGS) entry which is preliminary data.</text>
</comment>
<feature type="domain" description="Pseudouridine synthase RsuA/RluA-like" evidence="6">
    <location>
        <begin position="93"/>
        <end position="245"/>
    </location>
</feature>
<dbReference type="AlphaFoldDB" id="A0A926N768"/>
<reference evidence="7" key="1">
    <citation type="submission" date="2020-09" db="EMBL/GenBank/DDBJ databases">
        <title>A novel bacterium of genus Hazenella, isolated from South China Sea.</title>
        <authorList>
            <person name="Huang H."/>
            <person name="Mo K."/>
            <person name="Hu Y."/>
        </authorList>
    </citation>
    <scope>NUCLEOTIDE SEQUENCE</scope>
    <source>
        <strain evidence="7">IB182357</strain>
    </source>
</reference>
<evidence type="ECO:0000313" key="7">
    <source>
        <dbReference type="EMBL" id="MBD1370792.1"/>
    </source>
</evidence>
<feature type="active site" evidence="4">
    <location>
        <position position="140"/>
    </location>
</feature>
<evidence type="ECO:0000256" key="4">
    <source>
        <dbReference type="PIRSR" id="PIRSR606225-1"/>
    </source>
</evidence>
<dbReference type="SUPFAM" id="SSF55120">
    <property type="entry name" value="Pseudouridine synthase"/>
    <property type="match status" value="1"/>
</dbReference>
<dbReference type="EMBL" id="JACXAH010000002">
    <property type="protein sequence ID" value="MBD1370792.1"/>
    <property type="molecule type" value="Genomic_DNA"/>
</dbReference>
<proteinExistence type="inferred from homology"/>
<gene>
    <name evidence="7" type="ORF">IC620_00260</name>
</gene>
<dbReference type="GO" id="GO:0009982">
    <property type="term" value="F:pseudouridine synthase activity"/>
    <property type="evidence" value="ECO:0007669"/>
    <property type="project" value="InterPro"/>
</dbReference>
<evidence type="ECO:0000256" key="2">
    <source>
        <dbReference type="ARBA" id="ARBA00010876"/>
    </source>
</evidence>
<dbReference type="CDD" id="cd02869">
    <property type="entry name" value="PseudoU_synth_RluA_like"/>
    <property type="match status" value="1"/>
</dbReference>
<dbReference type="InterPro" id="IPR006145">
    <property type="entry name" value="PsdUridine_synth_RsuA/RluA"/>
</dbReference>
<comment type="similarity">
    <text evidence="2 5">Belongs to the pseudouridine synthase RluA family.</text>
</comment>
<dbReference type="InterPro" id="IPR006225">
    <property type="entry name" value="PsdUridine_synth_RluC/D"/>
</dbReference>
<dbReference type="GO" id="GO:0140098">
    <property type="term" value="F:catalytic activity, acting on RNA"/>
    <property type="evidence" value="ECO:0007669"/>
    <property type="project" value="UniProtKB-ARBA"/>
</dbReference>
<dbReference type="Proteomes" id="UP000661691">
    <property type="component" value="Unassembled WGS sequence"/>
</dbReference>
<comment type="catalytic activity">
    <reaction evidence="1 5">
        <text>a uridine in RNA = a pseudouridine in RNA</text>
        <dbReference type="Rhea" id="RHEA:48348"/>
        <dbReference type="Rhea" id="RHEA-COMP:12068"/>
        <dbReference type="Rhea" id="RHEA-COMP:12069"/>
        <dbReference type="ChEBI" id="CHEBI:65314"/>
        <dbReference type="ChEBI" id="CHEBI:65315"/>
    </reaction>
</comment>
<protein>
    <recommendedName>
        <fullName evidence="5">Pseudouridine synthase</fullName>
        <ecNumber evidence="5">5.4.99.-</ecNumber>
    </recommendedName>
</protein>
<dbReference type="Gene3D" id="3.30.2350.10">
    <property type="entry name" value="Pseudouridine synthase"/>
    <property type="match status" value="1"/>
</dbReference>